<dbReference type="RefSeq" id="WP_189981500.1">
    <property type="nucleotide sequence ID" value="NZ_BMUL01000016.1"/>
</dbReference>
<evidence type="ECO:0000256" key="3">
    <source>
        <dbReference type="ARBA" id="ARBA00023163"/>
    </source>
</evidence>
<keyword evidence="6" id="KW-1185">Reference proteome</keyword>
<feature type="domain" description="HTH araC/xylS-type" evidence="4">
    <location>
        <begin position="23"/>
        <end position="73"/>
    </location>
</feature>
<sequence length="89" mass="9891">MCHPGWATARAEDVRLRRLRTLRRVRDRISRHRARPLDVPALAREAGLTPEALHRAFTEAYGTTPYAYVTALRAPVSFGEAPGDPGNLA</sequence>
<dbReference type="SUPFAM" id="SSF46689">
    <property type="entry name" value="Homeodomain-like"/>
    <property type="match status" value="1"/>
</dbReference>
<reference evidence="5" key="1">
    <citation type="journal article" date="2014" name="Int. J. Syst. Evol. Microbiol.">
        <title>Complete genome sequence of Corynebacterium casei LMG S-19264T (=DSM 44701T), isolated from a smear-ripened cheese.</title>
        <authorList>
            <consortium name="US DOE Joint Genome Institute (JGI-PGF)"/>
            <person name="Walter F."/>
            <person name="Albersmeier A."/>
            <person name="Kalinowski J."/>
            <person name="Ruckert C."/>
        </authorList>
    </citation>
    <scope>NUCLEOTIDE SEQUENCE</scope>
    <source>
        <strain evidence="5">JCM 4518</strain>
    </source>
</reference>
<name>A0A918T636_9ACTN</name>
<comment type="caution">
    <text evidence="5">The sequence shown here is derived from an EMBL/GenBank/DDBJ whole genome shotgun (WGS) entry which is preliminary data.</text>
</comment>
<keyword evidence="3" id="KW-0804">Transcription</keyword>
<dbReference type="Proteomes" id="UP000644020">
    <property type="component" value="Unassembled WGS sequence"/>
</dbReference>
<dbReference type="InterPro" id="IPR050204">
    <property type="entry name" value="AraC_XylS_family_regulators"/>
</dbReference>
<gene>
    <name evidence="5" type="ORF">GCM10010305_51040</name>
</gene>
<evidence type="ECO:0000313" key="5">
    <source>
        <dbReference type="EMBL" id="GHB01598.1"/>
    </source>
</evidence>
<evidence type="ECO:0000259" key="4">
    <source>
        <dbReference type="PROSITE" id="PS01124"/>
    </source>
</evidence>
<keyword evidence="2" id="KW-0238">DNA-binding</keyword>
<accession>A0A918T636</accession>
<evidence type="ECO:0000256" key="2">
    <source>
        <dbReference type="ARBA" id="ARBA00023125"/>
    </source>
</evidence>
<dbReference type="InterPro" id="IPR009057">
    <property type="entry name" value="Homeodomain-like_sf"/>
</dbReference>
<dbReference type="PROSITE" id="PS01124">
    <property type="entry name" value="HTH_ARAC_FAMILY_2"/>
    <property type="match status" value="1"/>
</dbReference>
<dbReference type="AlphaFoldDB" id="A0A918T636"/>
<evidence type="ECO:0000256" key="1">
    <source>
        <dbReference type="ARBA" id="ARBA00023015"/>
    </source>
</evidence>
<reference evidence="5" key="2">
    <citation type="submission" date="2020-09" db="EMBL/GenBank/DDBJ databases">
        <authorList>
            <person name="Sun Q."/>
            <person name="Ohkuma M."/>
        </authorList>
    </citation>
    <scope>NUCLEOTIDE SEQUENCE</scope>
    <source>
        <strain evidence="5">JCM 4518</strain>
    </source>
</reference>
<organism evidence="5 6">
    <name type="scientific">Streptomyces termitum</name>
    <dbReference type="NCBI Taxonomy" id="67368"/>
    <lineage>
        <taxon>Bacteria</taxon>
        <taxon>Bacillati</taxon>
        <taxon>Actinomycetota</taxon>
        <taxon>Actinomycetes</taxon>
        <taxon>Kitasatosporales</taxon>
        <taxon>Streptomycetaceae</taxon>
        <taxon>Streptomyces</taxon>
    </lineage>
</organism>
<proteinExistence type="predicted"/>
<keyword evidence="1" id="KW-0805">Transcription regulation</keyword>
<dbReference type="InterPro" id="IPR018060">
    <property type="entry name" value="HTH_AraC"/>
</dbReference>
<dbReference type="GO" id="GO:0003700">
    <property type="term" value="F:DNA-binding transcription factor activity"/>
    <property type="evidence" value="ECO:0007669"/>
    <property type="project" value="InterPro"/>
</dbReference>
<dbReference type="PANTHER" id="PTHR46796:SF2">
    <property type="entry name" value="TRANSCRIPTIONAL REGULATORY PROTEIN"/>
    <property type="match status" value="1"/>
</dbReference>
<dbReference type="EMBL" id="BMUL01000016">
    <property type="protein sequence ID" value="GHB01598.1"/>
    <property type="molecule type" value="Genomic_DNA"/>
</dbReference>
<dbReference type="GO" id="GO:0043565">
    <property type="term" value="F:sequence-specific DNA binding"/>
    <property type="evidence" value="ECO:0007669"/>
    <property type="project" value="InterPro"/>
</dbReference>
<protein>
    <recommendedName>
        <fullName evidence="4">HTH araC/xylS-type domain-containing protein</fullName>
    </recommendedName>
</protein>
<dbReference type="PANTHER" id="PTHR46796">
    <property type="entry name" value="HTH-TYPE TRANSCRIPTIONAL ACTIVATOR RHAS-RELATED"/>
    <property type="match status" value="1"/>
</dbReference>
<evidence type="ECO:0000313" key="6">
    <source>
        <dbReference type="Proteomes" id="UP000644020"/>
    </source>
</evidence>
<dbReference type="Gene3D" id="1.10.10.60">
    <property type="entry name" value="Homeodomain-like"/>
    <property type="match status" value="1"/>
</dbReference>